<dbReference type="PANTHER" id="PTHR24320">
    <property type="entry name" value="RETINOL DEHYDROGENASE"/>
    <property type="match status" value="1"/>
</dbReference>
<evidence type="ECO:0000256" key="2">
    <source>
        <dbReference type="ARBA" id="ARBA00023002"/>
    </source>
</evidence>
<dbReference type="PANTHER" id="PTHR24320:SF152">
    <property type="entry name" value="SHORT-CHAIN DEHYDROGENASE_REDUCTASE FAMILY PROTEIN"/>
    <property type="match status" value="1"/>
</dbReference>
<dbReference type="OrthoDB" id="542013at2759"/>
<name>A0A6A4I652_9AGAR</name>
<accession>A0A6A4I652</accession>
<reference evidence="3" key="1">
    <citation type="journal article" date="2019" name="Environ. Microbiol.">
        <title>Fungal ecological strategies reflected in gene transcription - a case study of two litter decomposers.</title>
        <authorList>
            <person name="Barbi F."/>
            <person name="Kohler A."/>
            <person name="Barry K."/>
            <person name="Baskaran P."/>
            <person name="Daum C."/>
            <person name="Fauchery L."/>
            <person name="Ihrmark K."/>
            <person name="Kuo A."/>
            <person name="LaButti K."/>
            <person name="Lipzen A."/>
            <person name="Morin E."/>
            <person name="Grigoriev I.V."/>
            <person name="Henrissat B."/>
            <person name="Lindahl B."/>
            <person name="Martin F."/>
        </authorList>
    </citation>
    <scope>NUCLEOTIDE SEQUENCE</scope>
    <source>
        <strain evidence="3">JB14</strain>
    </source>
</reference>
<comment type="similarity">
    <text evidence="1">Belongs to the short-chain dehydrogenases/reductases (SDR) family.</text>
</comment>
<proteinExistence type="inferred from homology"/>
<evidence type="ECO:0000256" key="1">
    <source>
        <dbReference type="ARBA" id="ARBA00006484"/>
    </source>
</evidence>
<organism evidence="3 4">
    <name type="scientific">Gymnopus androsaceus JB14</name>
    <dbReference type="NCBI Taxonomy" id="1447944"/>
    <lineage>
        <taxon>Eukaryota</taxon>
        <taxon>Fungi</taxon>
        <taxon>Dikarya</taxon>
        <taxon>Basidiomycota</taxon>
        <taxon>Agaricomycotina</taxon>
        <taxon>Agaricomycetes</taxon>
        <taxon>Agaricomycetidae</taxon>
        <taxon>Agaricales</taxon>
        <taxon>Marasmiineae</taxon>
        <taxon>Omphalotaceae</taxon>
        <taxon>Gymnopus</taxon>
    </lineage>
</organism>
<gene>
    <name evidence="3" type="ORF">BT96DRAFT_1015615</name>
</gene>
<dbReference type="SUPFAM" id="SSF51735">
    <property type="entry name" value="NAD(P)-binding Rossmann-fold domains"/>
    <property type="match status" value="1"/>
</dbReference>
<keyword evidence="2" id="KW-0560">Oxidoreductase</keyword>
<dbReference type="Gene3D" id="3.40.50.720">
    <property type="entry name" value="NAD(P)-binding Rossmann-like Domain"/>
    <property type="match status" value="1"/>
</dbReference>
<dbReference type="AlphaFoldDB" id="A0A6A4I652"/>
<dbReference type="Proteomes" id="UP000799118">
    <property type="component" value="Unassembled WGS sequence"/>
</dbReference>
<dbReference type="InterPro" id="IPR036291">
    <property type="entry name" value="NAD(P)-bd_dom_sf"/>
</dbReference>
<evidence type="ECO:0000313" key="3">
    <source>
        <dbReference type="EMBL" id="KAE9405390.1"/>
    </source>
</evidence>
<evidence type="ECO:0000313" key="4">
    <source>
        <dbReference type="Proteomes" id="UP000799118"/>
    </source>
</evidence>
<dbReference type="InterPro" id="IPR002347">
    <property type="entry name" value="SDR_fam"/>
</dbReference>
<protein>
    <submittedName>
        <fullName evidence="3">NAD(P)-binding protein</fullName>
    </submittedName>
</protein>
<keyword evidence="4" id="KW-1185">Reference proteome</keyword>
<dbReference type="PRINTS" id="PR00081">
    <property type="entry name" value="GDHRDH"/>
</dbReference>
<sequence>MARMNLSKFLREQWTTIPQVNSTSDGAEAAGKKTMIVTGATNGLGLEAAKQLHTLSSSIVDKLILTSRDMAKVEEVEKFVTQGFAPSRCQWAKLDLSSFSSVSAFVDALGGAKVNYVLANAALATHKYTQTPDGWESALQVNYLSNALLAILLLPNLMSASARDASLSRLVLVSSDVHYSLPSLSDFRNVPNILEAVNRKEYCTSGIMKRRTMLSKFFVIAFARELASRLTLPVTSDSPKGIIISSVNPGFCRSKLTRETESHFPGSLWLPLLKRAVARPTEVGATVLVRATLMDTTGMVTGGGGGTQLHDDGRAAWHGRYLSSCLEAAEESDLLLGEDGKEFSRKLWADTVYVLDKIDPRVTEILERYNLNSAGR</sequence>
<dbReference type="GO" id="GO:0016491">
    <property type="term" value="F:oxidoreductase activity"/>
    <property type="evidence" value="ECO:0007669"/>
    <property type="project" value="UniProtKB-KW"/>
</dbReference>
<dbReference type="EMBL" id="ML769409">
    <property type="protein sequence ID" value="KAE9405390.1"/>
    <property type="molecule type" value="Genomic_DNA"/>
</dbReference>
<dbReference type="Pfam" id="PF00106">
    <property type="entry name" value="adh_short"/>
    <property type="match status" value="1"/>
</dbReference>